<gene>
    <name evidence="1" type="ORF">Q8A70_24030</name>
</gene>
<reference evidence="2" key="1">
    <citation type="submission" date="2023-08" db="EMBL/GenBank/DDBJ databases">
        <title>Rhodospirillaceae gen. nov., a novel taxon isolated from the Yangtze River Yuezi River estuary sludge.</title>
        <authorList>
            <person name="Ruan L."/>
        </authorList>
    </citation>
    <scope>NUCLEOTIDE SEQUENCE [LARGE SCALE GENOMIC DNA]</scope>
    <source>
        <strain evidence="2">R-7</strain>
    </source>
</reference>
<organism evidence="1 2">
    <name type="scientific">Dongia sedimenti</name>
    <dbReference type="NCBI Taxonomy" id="3064282"/>
    <lineage>
        <taxon>Bacteria</taxon>
        <taxon>Pseudomonadati</taxon>
        <taxon>Pseudomonadota</taxon>
        <taxon>Alphaproteobacteria</taxon>
        <taxon>Rhodospirillales</taxon>
        <taxon>Dongiaceae</taxon>
        <taxon>Dongia</taxon>
    </lineage>
</organism>
<dbReference type="EMBL" id="JAUYVI010000007">
    <property type="protein sequence ID" value="MDQ7250779.1"/>
    <property type="molecule type" value="Genomic_DNA"/>
</dbReference>
<evidence type="ECO:0000313" key="2">
    <source>
        <dbReference type="Proteomes" id="UP001230156"/>
    </source>
</evidence>
<protein>
    <submittedName>
        <fullName evidence="1">DUF5329 family protein</fullName>
    </submittedName>
</protein>
<keyword evidence="2" id="KW-1185">Reference proteome</keyword>
<dbReference type="Pfam" id="PF17263">
    <property type="entry name" value="DUF5329"/>
    <property type="match status" value="1"/>
</dbReference>
<comment type="caution">
    <text evidence="1">The sequence shown here is derived from an EMBL/GenBank/DDBJ whole genome shotgun (WGS) entry which is preliminary data.</text>
</comment>
<sequence length="124" mass="13728">MRRVPMRLVVVALLILVQLVIPARADSTANEIAYLLKVIRESPCTFIRNGSDYDGAAAAEHVEAKYAHYKSEIKTAEDFIDRSATKSLLSGDPYQVQCEGAPSLAAEWLRDVLRSYRAAHAPPQ</sequence>
<accession>A0ABU0YST9</accession>
<dbReference type="RefSeq" id="WP_379960468.1">
    <property type="nucleotide sequence ID" value="NZ_JAUYVI010000007.1"/>
</dbReference>
<name>A0ABU0YST9_9PROT</name>
<dbReference type="Proteomes" id="UP001230156">
    <property type="component" value="Unassembled WGS sequence"/>
</dbReference>
<proteinExistence type="predicted"/>
<dbReference type="InterPro" id="IPR035242">
    <property type="entry name" value="DUF5329"/>
</dbReference>
<evidence type="ECO:0000313" key="1">
    <source>
        <dbReference type="EMBL" id="MDQ7250779.1"/>
    </source>
</evidence>